<dbReference type="SMART" id="SM00211">
    <property type="entry name" value="TY"/>
    <property type="match status" value="1"/>
</dbReference>
<evidence type="ECO:0000313" key="7">
    <source>
        <dbReference type="Proteomes" id="UP001634394"/>
    </source>
</evidence>
<evidence type="ECO:0000259" key="5">
    <source>
        <dbReference type="PROSITE" id="PS51162"/>
    </source>
</evidence>
<evidence type="ECO:0000256" key="3">
    <source>
        <dbReference type="ARBA" id="ARBA00023157"/>
    </source>
</evidence>
<dbReference type="GO" id="GO:0005576">
    <property type="term" value="C:extracellular region"/>
    <property type="evidence" value="ECO:0007669"/>
    <property type="project" value="UniProtKB-SubCell"/>
</dbReference>
<dbReference type="InterPro" id="IPR009030">
    <property type="entry name" value="Growth_fac_rcpt_cys_sf"/>
</dbReference>
<evidence type="ECO:0000313" key="6">
    <source>
        <dbReference type="EMBL" id="KAL3856152.1"/>
    </source>
</evidence>
<comment type="caution">
    <text evidence="4">Lacks conserved residue(s) required for the propagation of feature annotation.</text>
</comment>
<dbReference type="Gene3D" id="4.10.800.10">
    <property type="entry name" value="Thyroglobulin type-1"/>
    <property type="match status" value="1"/>
</dbReference>
<dbReference type="Proteomes" id="UP001634394">
    <property type="component" value="Unassembled WGS sequence"/>
</dbReference>
<dbReference type="PROSITE" id="PS00484">
    <property type="entry name" value="THYROGLOBULIN_1_1"/>
    <property type="match status" value="1"/>
</dbReference>
<evidence type="ECO:0000256" key="2">
    <source>
        <dbReference type="ARBA" id="ARBA00022525"/>
    </source>
</evidence>
<proteinExistence type="predicted"/>
<dbReference type="PROSITE" id="PS51162">
    <property type="entry name" value="THYROGLOBULIN_1_2"/>
    <property type="match status" value="1"/>
</dbReference>
<evidence type="ECO:0000256" key="1">
    <source>
        <dbReference type="ARBA" id="ARBA00004613"/>
    </source>
</evidence>
<name>A0ABD3V3M4_SINWO</name>
<keyword evidence="2" id="KW-0964">Secreted</keyword>
<keyword evidence="7" id="KW-1185">Reference proteome</keyword>
<evidence type="ECO:0000256" key="4">
    <source>
        <dbReference type="PROSITE-ProRule" id="PRU00500"/>
    </source>
</evidence>
<dbReference type="InterPro" id="IPR036857">
    <property type="entry name" value="Thyroglobulin_1_sf"/>
</dbReference>
<dbReference type="EMBL" id="JBJQND010000013">
    <property type="protein sequence ID" value="KAL3856152.1"/>
    <property type="molecule type" value="Genomic_DNA"/>
</dbReference>
<dbReference type="InterPro" id="IPR000716">
    <property type="entry name" value="Thyroglobulin_1"/>
</dbReference>
<protein>
    <recommendedName>
        <fullName evidence="5">Thyroglobulin type-1 domain-containing protein</fullName>
    </recommendedName>
</protein>
<reference evidence="6 7" key="1">
    <citation type="submission" date="2024-11" db="EMBL/GenBank/DDBJ databases">
        <title>Chromosome-level genome assembly of the freshwater bivalve Anodonta woodiana.</title>
        <authorList>
            <person name="Chen X."/>
        </authorList>
    </citation>
    <scope>NUCLEOTIDE SEQUENCE [LARGE SCALE GENOMIC DNA]</scope>
    <source>
        <strain evidence="6">MN2024</strain>
        <tissue evidence="6">Gills</tissue>
    </source>
</reference>
<comment type="subcellular location">
    <subcellularLocation>
        <location evidence="1">Secreted</location>
    </subcellularLocation>
</comment>
<dbReference type="Gene3D" id="4.10.40.20">
    <property type="match status" value="1"/>
</dbReference>
<comment type="caution">
    <text evidence="6">The sequence shown here is derived from an EMBL/GenBank/DDBJ whole genome shotgun (WGS) entry which is preliminary data.</text>
</comment>
<feature type="domain" description="Thyroglobulin type-1" evidence="5">
    <location>
        <begin position="171"/>
        <end position="235"/>
    </location>
</feature>
<accession>A0ABD3V3M4</accession>
<feature type="disulfide bond" evidence="4">
    <location>
        <begin position="215"/>
        <end position="235"/>
    </location>
</feature>
<sequence>MSWQWILVGNISILDKNYLYLQMFHRHGLFKYQLQSIIKYICERLTRSEQMLHLVFFAAASFAVGHAIVCTTELCQLMGVQSEIHCKGSIIKGGGFCGCSDACAKVEGEICQHGPSIFHGMPPAGTCDTGLVCRRPNPGTDGTSTLRLDLGVCVRDEAATDKTARAVSSVRSLCEQNRIRAMISMVVYRGKWIPLCDAEGLFMPMQCDNTHHCFCVDAHTGKVDESTKVLGEAVCIATTTAVPILP</sequence>
<dbReference type="SUPFAM" id="SSF57184">
    <property type="entry name" value="Growth factor receptor domain"/>
    <property type="match status" value="1"/>
</dbReference>
<keyword evidence="3 4" id="KW-1015">Disulfide bond</keyword>
<gene>
    <name evidence="6" type="ORF">ACJMK2_010940</name>
</gene>
<dbReference type="SUPFAM" id="SSF57610">
    <property type="entry name" value="Thyroglobulin type-1 domain"/>
    <property type="match status" value="1"/>
</dbReference>
<dbReference type="AlphaFoldDB" id="A0ABD3V3M4"/>
<organism evidence="6 7">
    <name type="scientific">Sinanodonta woodiana</name>
    <name type="common">Chinese pond mussel</name>
    <name type="synonym">Anodonta woodiana</name>
    <dbReference type="NCBI Taxonomy" id="1069815"/>
    <lineage>
        <taxon>Eukaryota</taxon>
        <taxon>Metazoa</taxon>
        <taxon>Spiralia</taxon>
        <taxon>Lophotrochozoa</taxon>
        <taxon>Mollusca</taxon>
        <taxon>Bivalvia</taxon>
        <taxon>Autobranchia</taxon>
        <taxon>Heteroconchia</taxon>
        <taxon>Palaeoheterodonta</taxon>
        <taxon>Unionida</taxon>
        <taxon>Unionoidea</taxon>
        <taxon>Unionidae</taxon>
        <taxon>Unioninae</taxon>
        <taxon>Sinanodonta</taxon>
    </lineage>
</organism>
<dbReference type="Pfam" id="PF00086">
    <property type="entry name" value="Thyroglobulin_1"/>
    <property type="match status" value="1"/>
</dbReference>